<dbReference type="AlphaFoldDB" id="A0AA42BH90"/>
<feature type="binding site" evidence="8">
    <location>
        <position position="53"/>
    </location>
    <ligand>
        <name>GTP</name>
        <dbReference type="ChEBI" id="CHEBI:37565"/>
    </ligand>
</feature>
<dbReference type="EMBL" id="JAMYWC010000003">
    <property type="protein sequence ID" value="MCP1172905.1"/>
    <property type="molecule type" value="Genomic_DNA"/>
</dbReference>
<comment type="domain">
    <text evidence="8">The N-terminal domain determines nucleotide recognition and specific binding, while the C-terminal domain determines the specific binding to the target protein.</text>
</comment>
<evidence type="ECO:0000256" key="6">
    <source>
        <dbReference type="ARBA" id="ARBA00023134"/>
    </source>
</evidence>
<feature type="binding site" evidence="8">
    <location>
        <position position="101"/>
    </location>
    <ligand>
        <name>GTP</name>
        <dbReference type="ChEBI" id="CHEBI:37565"/>
    </ligand>
</feature>
<feature type="binding site" evidence="8">
    <location>
        <position position="71"/>
    </location>
    <ligand>
        <name>GTP</name>
        <dbReference type="ChEBI" id="CHEBI:37565"/>
    </ligand>
</feature>
<evidence type="ECO:0000256" key="7">
    <source>
        <dbReference type="ARBA" id="ARBA00023150"/>
    </source>
</evidence>
<dbReference type="GO" id="GO:0061603">
    <property type="term" value="F:molybdenum cofactor guanylyltransferase activity"/>
    <property type="evidence" value="ECO:0007669"/>
    <property type="project" value="UniProtKB-EC"/>
</dbReference>
<dbReference type="InterPro" id="IPR013482">
    <property type="entry name" value="Molybde_CF_guanTrfase"/>
</dbReference>
<evidence type="ECO:0000256" key="4">
    <source>
        <dbReference type="ARBA" id="ARBA00022741"/>
    </source>
</evidence>
<keyword evidence="4 8" id="KW-0547">Nucleotide-binding</keyword>
<dbReference type="NCBIfam" id="TIGR02665">
    <property type="entry name" value="molyb_mobA"/>
    <property type="match status" value="1"/>
</dbReference>
<gene>
    <name evidence="8 10" type="primary">mobA</name>
    <name evidence="10" type="ORF">NKG59_11090</name>
</gene>
<organism evidence="10 11">
    <name type="scientific">Ralstonia chuxiongensis</name>
    <dbReference type="NCBI Taxonomy" id="2957504"/>
    <lineage>
        <taxon>Bacteria</taxon>
        <taxon>Pseudomonadati</taxon>
        <taxon>Pseudomonadota</taxon>
        <taxon>Betaproteobacteria</taxon>
        <taxon>Burkholderiales</taxon>
        <taxon>Burkholderiaceae</taxon>
        <taxon>Ralstonia</taxon>
    </lineage>
</organism>
<comment type="similarity">
    <text evidence="8">Belongs to the MobA family.</text>
</comment>
<protein>
    <recommendedName>
        <fullName evidence="8">Molybdenum cofactor guanylyltransferase</fullName>
        <shortName evidence="8">MoCo guanylyltransferase</shortName>
        <ecNumber evidence="8">2.7.7.77</ecNumber>
    </recommendedName>
    <alternativeName>
        <fullName evidence="8">GTP:molybdopterin guanylyltransferase</fullName>
    </alternativeName>
    <alternativeName>
        <fullName evidence="8">Mo-MPT guanylyltransferase</fullName>
    </alternativeName>
    <alternativeName>
        <fullName evidence="8">Molybdopterin guanylyltransferase</fullName>
    </alternativeName>
    <alternativeName>
        <fullName evidence="8">Molybdopterin-guanine dinucleotide synthase</fullName>
        <shortName evidence="8">MGD synthase</shortName>
    </alternativeName>
</protein>
<comment type="subunit">
    <text evidence="8">Monomer.</text>
</comment>
<dbReference type="HAMAP" id="MF_00316">
    <property type="entry name" value="MobA"/>
    <property type="match status" value="1"/>
</dbReference>
<comment type="subcellular location">
    <subcellularLocation>
        <location evidence="8">Cytoplasm</location>
    </subcellularLocation>
</comment>
<keyword evidence="7 8" id="KW-0501">Molybdenum cofactor biosynthesis</keyword>
<keyword evidence="5 8" id="KW-0460">Magnesium</keyword>
<dbReference type="Pfam" id="PF12804">
    <property type="entry name" value="NTP_transf_3"/>
    <property type="match status" value="1"/>
</dbReference>
<dbReference type="PANTHER" id="PTHR19136:SF81">
    <property type="entry name" value="MOLYBDENUM COFACTOR GUANYLYLTRANSFERASE"/>
    <property type="match status" value="1"/>
</dbReference>
<keyword evidence="11" id="KW-1185">Reference proteome</keyword>
<evidence type="ECO:0000256" key="5">
    <source>
        <dbReference type="ARBA" id="ARBA00022842"/>
    </source>
</evidence>
<comment type="catalytic activity">
    <reaction evidence="8">
        <text>Mo-molybdopterin + GTP + H(+) = Mo-molybdopterin guanine dinucleotide + diphosphate</text>
        <dbReference type="Rhea" id="RHEA:34243"/>
        <dbReference type="ChEBI" id="CHEBI:15378"/>
        <dbReference type="ChEBI" id="CHEBI:33019"/>
        <dbReference type="ChEBI" id="CHEBI:37565"/>
        <dbReference type="ChEBI" id="CHEBI:71302"/>
        <dbReference type="ChEBI" id="CHEBI:71310"/>
        <dbReference type="EC" id="2.7.7.77"/>
    </reaction>
</comment>
<dbReference type="Gene3D" id="3.90.550.10">
    <property type="entry name" value="Spore Coat Polysaccharide Biosynthesis Protein SpsA, Chain A"/>
    <property type="match status" value="1"/>
</dbReference>
<feature type="domain" description="MobA-like NTP transferase" evidence="9">
    <location>
        <begin position="9"/>
        <end position="168"/>
    </location>
</feature>
<keyword evidence="2 8" id="KW-0808">Transferase</keyword>
<feature type="binding site" evidence="8">
    <location>
        <begin position="12"/>
        <end position="14"/>
    </location>
    <ligand>
        <name>GTP</name>
        <dbReference type="ChEBI" id="CHEBI:37565"/>
    </ligand>
</feature>
<evidence type="ECO:0000256" key="3">
    <source>
        <dbReference type="ARBA" id="ARBA00022723"/>
    </source>
</evidence>
<dbReference type="GO" id="GO:0005525">
    <property type="term" value="F:GTP binding"/>
    <property type="evidence" value="ECO:0007669"/>
    <property type="project" value="UniProtKB-UniRule"/>
</dbReference>
<dbReference type="InterPro" id="IPR029044">
    <property type="entry name" value="Nucleotide-diphossugar_trans"/>
</dbReference>
<dbReference type="Proteomes" id="UP001162793">
    <property type="component" value="Unassembled WGS sequence"/>
</dbReference>
<proteinExistence type="inferred from homology"/>
<comment type="function">
    <text evidence="8">Transfers a GMP moiety from GTP to Mo-molybdopterin (Mo-MPT) cofactor (Moco or molybdenum cofactor) to form Mo-molybdopterin guanine dinucleotide (Mo-MGD) cofactor.</text>
</comment>
<comment type="cofactor">
    <cofactor evidence="8">
        <name>Mg(2+)</name>
        <dbReference type="ChEBI" id="CHEBI:18420"/>
    </cofactor>
</comment>
<reference evidence="11" key="1">
    <citation type="journal article" date="2023" name="Front. Microbiol.">
        <title>Ralstonia chuxiongensis sp. nov., Ralstonia mojiangensis sp. nov., and Ralstonia soli sp. nov., isolated from tobacco fields, are three novel species in the family Burkholderiaceae.</title>
        <authorList>
            <person name="Lu C.H."/>
            <person name="Zhang Y.Y."/>
            <person name="Jiang N."/>
            <person name="Chen W."/>
            <person name="Shao X."/>
            <person name="Zhao Z.M."/>
            <person name="Lu W.L."/>
            <person name="Hu X."/>
            <person name="Xi Y.X."/>
            <person name="Zou S.Y."/>
            <person name="Wei Q.J."/>
            <person name="Lin Z.L."/>
            <person name="Gong L."/>
            <person name="Gai X.T."/>
            <person name="Zhang L.Q."/>
            <person name="Li J.Y."/>
            <person name="Jin Y."/>
            <person name="Xia Z.Y."/>
        </authorList>
    </citation>
    <scope>NUCLEOTIDE SEQUENCE [LARGE SCALE GENOMIC DNA]</scope>
    <source>
        <strain evidence="11">21YRMH01-3</strain>
    </source>
</reference>
<dbReference type="RefSeq" id="WP_253536734.1">
    <property type="nucleotide sequence ID" value="NZ_JAMYWC010000003.1"/>
</dbReference>
<comment type="caution">
    <text evidence="10">The sequence shown here is derived from an EMBL/GenBank/DDBJ whole genome shotgun (WGS) entry which is preliminary data.</text>
</comment>
<dbReference type="EC" id="2.7.7.77" evidence="8"/>
<dbReference type="GO" id="GO:0046872">
    <property type="term" value="F:metal ion binding"/>
    <property type="evidence" value="ECO:0007669"/>
    <property type="project" value="UniProtKB-KW"/>
</dbReference>
<dbReference type="GO" id="GO:1902758">
    <property type="term" value="P:bis(molybdopterin guanine dinucleotide)molybdenum biosynthetic process"/>
    <property type="evidence" value="ECO:0007669"/>
    <property type="project" value="TreeGrafter"/>
</dbReference>
<keyword evidence="1 8" id="KW-0963">Cytoplasm</keyword>
<dbReference type="InterPro" id="IPR025877">
    <property type="entry name" value="MobA-like_NTP_Trfase"/>
</dbReference>
<dbReference type="SUPFAM" id="SSF53448">
    <property type="entry name" value="Nucleotide-diphospho-sugar transferases"/>
    <property type="match status" value="1"/>
</dbReference>
<evidence type="ECO:0000256" key="2">
    <source>
        <dbReference type="ARBA" id="ARBA00022679"/>
    </source>
</evidence>
<accession>A0AA42BH90</accession>
<dbReference type="CDD" id="cd02503">
    <property type="entry name" value="MobA"/>
    <property type="match status" value="1"/>
</dbReference>
<evidence type="ECO:0000313" key="11">
    <source>
        <dbReference type="Proteomes" id="UP001162793"/>
    </source>
</evidence>
<evidence type="ECO:0000259" key="9">
    <source>
        <dbReference type="Pfam" id="PF12804"/>
    </source>
</evidence>
<name>A0AA42BH90_9RALS</name>
<dbReference type="PANTHER" id="PTHR19136">
    <property type="entry name" value="MOLYBDENUM COFACTOR GUANYLYLTRANSFERASE"/>
    <property type="match status" value="1"/>
</dbReference>
<feature type="binding site" evidence="8">
    <location>
        <position position="25"/>
    </location>
    <ligand>
        <name>GTP</name>
        <dbReference type="ChEBI" id="CHEBI:37565"/>
    </ligand>
</feature>
<evidence type="ECO:0000313" key="10">
    <source>
        <dbReference type="EMBL" id="MCP1172905.1"/>
    </source>
</evidence>
<keyword evidence="10" id="KW-0548">Nucleotidyltransferase</keyword>
<keyword evidence="3 8" id="KW-0479">Metal-binding</keyword>
<sequence length="204" mass="21870">MIPTSDITGLILAGGRGSRMGGVDKGLQPFRGAPMAMHTLMRLSPQVGHILINANRNLAAYESFGVPVVADSVPDFAGPLAGILAGLEQCQTRYLLTAPCDSPFVPTDLAAKLSQAMDEANARIAMPVTMEPDAQGQLRRQVQPVLCLIDALLADDLIAYLQGGGRKIETWTARHATVDVLFDDGTAFANINTLEELHHLAERR</sequence>
<keyword evidence="6 8" id="KW-0342">GTP-binding</keyword>
<evidence type="ECO:0000256" key="1">
    <source>
        <dbReference type="ARBA" id="ARBA00022490"/>
    </source>
</evidence>
<evidence type="ECO:0000256" key="8">
    <source>
        <dbReference type="HAMAP-Rule" id="MF_00316"/>
    </source>
</evidence>
<dbReference type="GO" id="GO:0005737">
    <property type="term" value="C:cytoplasm"/>
    <property type="evidence" value="ECO:0007669"/>
    <property type="project" value="UniProtKB-SubCell"/>
</dbReference>
<feature type="binding site" evidence="8">
    <location>
        <position position="101"/>
    </location>
    <ligand>
        <name>Mg(2+)</name>
        <dbReference type="ChEBI" id="CHEBI:18420"/>
    </ligand>
</feature>